<name>A0ABR7SK06_9ACTN</name>
<keyword evidence="3" id="KW-0808">Transferase</keyword>
<reference evidence="3 4" key="1">
    <citation type="submission" date="2020-08" db="EMBL/GenBank/DDBJ databases">
        <title>Genemic of Streptomyces polyaspartic.</title>
        <authorList>
            <person name="Liu W."/>
        </authorList>
    </citation>
    <scope>NUCLEOTIDE SEQUENCE [LARGE SCALE GENOMIC DNA]</scope>
    <source>
        <strain evidence="3 4">TRM66268-LWL</strain>
    </source>
</reference>
<sequence>MRPGASSDVRAFQDRPLVTSGIVINSFSDAPGHGPSTAPGPGHHAAVRPVLLRPSEPDDRAALKALLASGSVREVHDHIDDQLAELARCLRPADDLSGARLEAAVQELTDGVDPGRYGTWAWYPWSGRLVHLLPCEQFRRVRTDRNRDKITAAQQQSLLKRRIAVVGLSVGNSAALTCAMEGIGGSFRLADFDSLSLSNLNRLRAGVQDLGLPKTVLCARQMYEIDPYLDIELWHDGLTDDTIESFFGDPEHPLDLLVEECDTPWVKTAAREHARRHRVPVLMDANDRGLLDVERFDLEPDRPLFHGRAGDLSAHEVRGLAPADALAYLLRICDESRLSPAMTDALSRIGSTLSSWPQLASGVMLGGALVTDTARRILLGDPVASGRYYVDLESLIAPAGTRAAAVVRPMAGAAQ</sequence>
<dbReference type="Gene3D" id="3.40.50.720">
    <property type="entry name" value="NAD(P)-binding Rossmann-like Domain"/>
    <property type="match status" value="1"/>
</dbReference>
<dbReference type="InterPro" id="IPR045886">
    <property type="entry name" value="ThiF/MoeB/HesA"/>
</dbReference>
<protein>
    <submittedName>
        <fullName evidence="3">ThiF family adenylyltransferase</fullName>
    </submittedName>
</protein>
<feature type="domain" description="THIF-type NAD/FAD binding fold" evidence="2">
    <location>
        <begin position="145"/>
        <end position="280"/>
    </location>
</feature>
<proteinExistence type="predicted"/>
<keyword evidence="4" id="KW-1185">Reference proteome</keyword>
<accession>A0ABR7SK06</accession>
<evidence type="ECO:0000256" key="1">
    <source>
        <dbReference type="SAM" id="MobiDB-lite"/>
    </source>
</evidence>
<dbReference type="CDD" id="cd01483">
    <property type="entry name" value="E1_enzyme_family"/>
    <property type="match status" value="1"/>
</dbReference>
<dbReference type="PANTHER" id="PTHR43267">
    <property type="entry name" value="TRNA THREONYLCARBAMOYLADENOSINE DEHYDRATASE"/>
    <property type="match status" value="1"/>
</dbReference>
<dbReference type="PANTHER" id="PTHR43267:SF3">
    <property type="entry name" value="THIF PROTEIN"/>
    <property type="match status" value="1"/>
</dbReference>
<keyword evidence="3" id="KW-0548">Nucleotidyltransferase</keyword>
<evidence type="ECO:0000313" key="3">
    <source>
        <dbReference type="EMBL" id="MBC9715792.1"/>
    </source>
</evidence>
<comment type="caution">
    <text evidence="3">The sequence shown here is derived from an EMBL/GenBank/DDBJ whole genome shotgun (WGS) entry which is preliminary data.</text>
</comment>
<dbReference type="SUPFAM" id="SSF69572">
    <property type="entry name" value="Activating enzymes of the ubiquitin-like proteins"/>
    <property type="match status" value="1"/>
</dbReference>
<dbReference type="GO" id="GO:0016779">
    <property type="term" value="F:nucleotidyltransferase activity"/>
    <property type="evidence" value="ECO:0007669"/>
    <property type="project" value="UniProtKB-KW"/>
</dbReference>
<feature type="region of interest" description="Disordered" evidence="1">
    <location>
        <begin position="26"/>
        <end position="45"/>
    </location>
</feature>
<dbReference type="InterPro" id="IPR000594">
    <property type="entry name" value="ThiF_NAD_FAD-bd"/>
</dbReference>
<dbReference type="EMBL" id="JACTVJ010000012">
    <property type="protein sequence ID" value="MBC9715792.1"/>
    <property type="molecule type" value="Genomic_DNA"/>
</dbReference>
<evidence type="ECO:0000313" key="4">
    <source>
        <dbReference type="Proteomes" id="UP000642284"/>
    </source>
</evidence>
<dbReference type="InterPro" id="IPR035985">
    <property type="entry name" value="Ubiquitin-activating_enz"/>
</dbReference>
<evidence type="ECO:0000259" key="2">
    <source>
        <dbReference type="Pfam" id="PF00899"/>
    </source>
</evidence>
<dbReference type="Proteomes" id="UP000642284">
    <property type="component" value="Unassembled WGS sequence"/>
</dbReference>
<gene>
    <name evidence="3" type="ORF">H9Y04_24935</name>
</gene>
<organism evidence="3 4">
    <name type="scientific">Streptomyces polyasparticus</name>
    <dbReference type="NCBI Taxonomy" id="2767826"/>
    <lineage>
        <taxon>Bacteria</taxon>
        <taxon>Bacillati</taxon>
        <taxon>Actinomycetota</taxon>
        <taxon>Actinomycetes</taxon>
        <taxon>Kitasatosporales</taxon>
        <taxon>Streptomycetaceae</taxon>
        <taxon>Streptomyces</taxon>
    </lineage>
</organism>
<dbReference type="Pfam" id="PF00899">
    <property type="entry name" value="ThiF"/>
    <property type="match status" value="1"/>
</dbReference>